<reference evidence="6 8" key="2">
    <citation type="submission" date="2018-06" db="EMBL/GenBank/DDBJ databases">
        <authorList>
            <consortium name="Pathogen Informatics"/>
            <person name="Doyle S."/>
        </authorList>
    </citation>
    <scope>NUCLEOTIDE SEQUENCE [LARGE SCALE GENOMIC DNA]</scope>
    <source>
        <strain evidence="6 8">NCTC13291</strain>
    </source>
</reference>
<dbReference type="Pfam" id="PF13458">
    <property type="entry name" value="Peripla_BP_6"/>
    <property type="match status" value="1"/>
</dbReference>
<protein>
    <submittedName>
        <fullName evidence="5">Amino acid ABC transporter substrate-binding protein</fullName>
    </submittedName>
    <submittedName>
        <fullName evidence="6">Leucine-, isoleucine-, valine-, threonine-, and alanine-binding protein</fullName>
    </submittedName>
</protein>
<dbReference type="SUPFAM" id="SSF53822">
    <property type="entry name" value="Periplasmic binding protein-like I"/>
    <property type="match status" value="1"/>
</dbReference>
<dbReference type="OrthoDB" id="7251828at2"/>
<evidence type="ECO:0000313" key="7">
    <source>
        <dbReference type="Proteomes" id="UP000054844"/>
    </source>
</evidence>
<dbReference type="CDD" id="cd06340">
    <property type="entry name" value="PBP1_ABC_ligand_binding-like"/>
    <property type="match status" value="1"/>
</dbReference>
<keyword evidence="7" id="KW-1185">Reference proteome</keyword>
<organism evidence="5 7">
    <name type="scientific">Roseomonas mucosa</name>
    <dbReference type="NCBI Taxonomy" id="207340"/>
    <lineage>
        <taxon>Bacteria</taxon>
        <taxon>Pseudomonadati</taxon>
        <taxon>Pseudomonadota</taxon>
        <taxon>Alphaproteobacteria</taxon>
        <taxon>Acetobacterales</taxon>
        <taxon>Roseomonadaceae</taxon>
        <taxon>Roseomonas</taxon>
    </lineage>
</organism>
<evidence type="ECO:0000313" key="6">
    <source>
        <dbReference type="EMBL" id="SUE38756.1"/>
    </source>
</evidence>
<dbReference type="RefSeq" id="WP_019461805.1">
    <property type="nucleotide sequence ID" value="NZ_AP031462.1"/>
</dbReference>
<dbReference type="InterPro" id="IPR051010">
    <property type="entry name" value="BCAA_transport"/>
</dbReference>
<dbReference type="EMBL" id="UGVN01000001">
    <property type="protein sequence ID" value="SUE38756.1"/>
    <property type="molecule type" value="Genomic_DNA"/>
</dbReference>
<keyword evidence="3" id="KW-0029">Amino-acid transport</keyword>
<dbReference type="STRING" id="207340.APZ41_011275"/>
<dbReference type="Proteomes" id="UP000054844">
    <property type="component" value="Unassembled WGS sequence"/>
</dbReference>
<keyword evidence="2" id="KW-0732">Signal</keyword>
<dbReference type="PROSITE" id="PS51318">
    <property type="entry name" value="TAT"/>
    <property type="match status" value="1"/>
</dbReference>
<evidence type="ECO:0000256" key="1">
    <source>
        <dbReference type="ARBA" id="ARBA00010062"/>
    </source>
</evidence>
<dbReference type="PANTHER" id="PTHR30483:SF37">
    <property type="entry name" value="ABC TRANSPORTER SUBSTRATE-BINDING PROTEIN"/>
    <property type="match status" value="1"/>
</dbReference>
<feature type="domain" description="Leucine-binding protein" evidence="4">
    <location>
        <begin position="36"/>
        <end position="386"/>
    </location>
</feature>
<dbReference type="EMBL" id="LLWF02000032">
    <property type="protein sequence ID" value="ONH83078.1"/>
    <property type="molecule type" value="Genomic_DNA"/>
</dbReference>
<name>A0A1S8D6B8_9PROT</name>
<dbReference type="GeneID" id="99635788"/>
<accession>A0A1S8D6B8</accession>
<evidence type="ECO:0000313" key="5">
    <source>
        <dbReference type="EMBL" id="ONH83078.1"/>
    </source>
</evidence>
<keyword evidence="3" id="KW-0813">Transport</keyword>
<sequence length="423" mass="45240">MLTRRAALRASALGAALGSASLPLVNIRRAHAAEEVVIGAVYPLTGNSAQIGQDAKAVMEVGTEIINGQHDRVPMLLGEGGGLPKLGGAKLRLVFADHQNDPQKARAEAERLITQEKVALIIGSFSSATAATISQVTERYQIPYVSADNSSPSLTQRGLQWFFRPSPNDVTFTEAMFDFFKETGEKTGRKVGSISLFYEDSIFGTDSATIQRKMAEQAGIKVLADIKYRANSPSLAAEAQRLKAADADVLMPSSYTSDAILILRAMNEIGYKPKAIMAQAAGFQEQAFLAGVGAMAEGVLSRSSFAIDAGSSRPAIEKINALYKARQNKDLNDNTAREFTALQVAADAINRAGSTRAADLQKAFQATDIGGDQTIMPWKGVKFDKAGNNLLGTPVIQQVTKGSYRTVWPSDVASVPLVWNVGQ</sequence>
<evidence type="ECO:0000313" key="8">
    <source>
        <dbReference type="Proteomes" id="UP000254919"/>
    </source>
</evidence>
<proteinExistence type="inferred from homology"/>
<comment type="similarity">
    <text evidence="1">Belongs to the leucine-binding protein family.</text>
</comment>
<dbReference type="InterPro" id="IPR028082">
    <property type="entry name" value="Peripla_BP_I"/>
</dbReference>
<dbReference type="Gene3D" id="3.40.50.2300">
    <property type="match status" value="2"/>
</dbReference>
<dbReference type="PANTHER" id="PTHR30483">
    <property type="entry name" value="LEUCINE-SPECIFIC-BINDING PROTEIN"/>
    <property type="match status" value="1"/>
</dbReference>
<evidence type="ECO:0000259" key="4">
    <source>
        <dbReference type="Pfam" id="PF13458"/>
    </source>
</evidence>
<dbReference type="GO" id="GO:0006865">
    <property type="term" value="P:amino acid transport"/>
    <property type="evidence" value="ECO:0007669"/>
    <property type="project" value="UniProtKB-KW"/>
</dbReference>
<evidence type="ECO:0000256" key="3">
    <source>
        <dbReference type="ARBA" id="ARBA00022970"/>
    </source>
</evidence>
<dbReference type="InterPro" id="IPR028081">
    <property type="entry name" value="Leu-bd"/>
</dbReference>
<evidence type="ECO:0000256" key="2">
    <source>
        <dbReference type="ARBA" id="ARBA00022729"/>
    </source>
</evidence>
<dbReference type="InterPro" id="IPR006311">
    <property type="entry name" value="TAT_signal"/>
</dbReference>
<dbReference type="Proteomes" id="UP000254919">
    <property type="component" value="Unassembled WGS sequence"/>
</dbReference>
<gene>
    <name evidence="6" type="primary">braC_2</name>
    <name evidence="5" type="ORF">APZ41_011275</name>
    <name evidence="6" type="ORF">NCTC13291_00858</name>
</gene>
<reference evidence="5 7" key="1">
    <citation type="submission" date="2016-12" db="EMBL/GenBank/DDBJ databases">
        <title>Draft genome sequence of Roseomonas mucosa strain AU37, isolated from a peripheral intravenous catheter.</title>
        <authorList>
            <person name="Choudhury M.A."/>
            <person name="Sidjabat H.E."/>
            <person name="Wailan A.M."/>
            <person name="Zhang L."/>
            <person name="Marsh N.M."/>
            <person name="Rickard C.M."/>
            <person name="Davies M."/>
            <person name="Mcmillan D.J."/>
        </authorList>
    </citation>
    <scope>NUCLEOTIDE SEQUENCE [LARGE SCALE GENOMIC DNA]</scope>
    <source>
        <strain evidence="5 7">SAVE376</strain>
    </source>
</reference>
<dbReference type="AlphaFoldDB" id="A0A1S8D6B8"/>